<dbReference type="InterPro" id="IPR020845">
    <property type="entry name" value="AMP-binding_CS"/>
</dbReference>
<evidence type="ECO:0000259" key="3">
    <source>
        <dbReference type="Pfam" id="PF00501"/>
    </source>
</evidence>
<evidence type="ECO:0000313" key="5">
    <source>
        <dbReference type="EMBL" id="GLW64770.1"/>
    </source>
</evidence>
<evidence type="ECO:0000259" key="4">
    <source>
        <dbReference type="Pfam" id="PF13193"/>
    </source>
</evidence>
<dbReference type="NCBIfam" id="NF004837">
    <property type="entry name" value="PRK06187.1"/>
    <property type="match status" value="1"/>
</dbReference>
<dbReference type="PROSITE" id="PS00455">
    <property type="entry name" value="AMP_BINDING"/>
    <property type="match status" value="1"/>
</dbReference>
<protein>
    <submittedName>
        <fullName evidence="5">Long-chain-fatty-acid--CoA ligase</fullName>
    </submittedName>
</protein>
<dbReference type="EMBL" id="BSRZ01000006">
    <property type="protein sequence ID" value="GLW64770.1"/>
    <property type="molecule type" value="Genomic_DNA"/>
</dbReference>
<reference evidence="5" key="1">
    <citation type="submission" date="2023-02" db="EMBL/GenBank/DDBJ databases">
        <title>Actinomadura rubrobrunea NBRC 14622.</title>
        <authorList>
            <person name="Ichikawa N."/>
            <person name="Sato H."/>
            <person name="Tonouchi N."/>
        </authorList>
    </citation>
    <scope>NUCLEOTIDE SEQUENCE</scope>
    <source>
        <strain evidence="5">NBRC 14622</strain>
    </source>
</reference>
<dbReference type="Gene3D" id="3.30.300.30">
    <property type="match status" value="1"/>
</dbReference>
<evidence type="ECO:0000313" key="6">
    <source>
        <dbReference type="Proteomes" id="UP001165124"/>
    </source>
</evidence>
<proteinExistence type="inferred from homology"/>
<feature type="domain" description="AMP-binding enzyme C-terminal" evidence="4">
    <location>
        <begin position="444"/>
        <end position="519"/>
    </location>
</feature>
<dbReference type="InterPro" id="IPR000873">
    <property type="entry name" value="AMP-dep_synth/lig_dom"/>
</dbReference>
<dbReference type="InterPro" id="IPR045851">
    <property type="entry name" value="AMP-bd_C_sf"/>
</dbReference>
<keyword evidence="6" id="KW-1185">Reference proteome</keyword>
<sequence length="540" mass="58785">MWSTMQDFPLTIASIMRHGTGVYGDTSVATWTGDGTRRRTYAEVGERAARLANALRGLGVDGDQRVATFMWNNTEHLEAYLAVPSMGAVLHTLNIRLFPDQLAYIADHAEDHVVIVDGSLVPLLAPVLPRMKTVKHVVVVGEADTAPLADAGKDLHAYEDLLAAADPAFDWPEIDERSAAAMCYTSGTTGNPKGVVYSHRSAYLHSMAVCTANAIGLSADDRVLPVVPMFHANAWGLPYAALMAGSALIMPDRFLQAEPLVRIIETERPTVAGAVPTIWNDVLRHARENGGDLGSLRLVPCGGSAVPEALMRGYDEVGVRIVQAWGMTETSPVATVAHPPVTAEGDEAWRYRLTQGRILAGLEVRIVGDGDVVLPNDGTSVGEVEIRGPWVTGAYYRDEDPGRFHDGWLRTGDVGTFSKDGYLVLTDRAKDVIKSGGEWISSVELENRLMAHPDVVEAAVVGVPDDRWQERPLASVVLREGAAVTAQELREFLAGSVPRWQLPERWTFIAEVPKTSVGKFDKKVLRRRYAEGELDVVRAD</sequence>
<dbReference type="Proteomes" id="UP001165124">
    <property type="component" value="Unassembled WGS sequence"/>
</dbReference>
<dbReference type="RefSeq" id="WP_106259017.1">
    <property type="nucleotide sequence ID" value="NZ_BSRZ01000006.1"/>
</dbReference>
<name>A0A9W6PVS0_9ACTN</name>
<dbReference type="Pfam" id="PF00501">
    <property type="entry name" value="AMP-binding"/>
    <property type="match status" value="1"/>
</dbReference>
<dbReference type="Pfam" id="PF13193">
    <property type="entry name" value="AMP-binding_C"/>
    <property type="match status" value="1"/>
</dbReference>
<dbReference type="GO" id="GO:0016877">
    <property type="term" value="F:ligase activity, forming carbon-sulfur bonds"/>
    <property type="evidence" value="ECO:0007669"/>
    <property type="project" value="UniProtKB-ARBA"/>
</dbReference>
<comment type="caution">
    <text evidence="5">The sequence shown here is derived from an EMBL/GenBank/DDBJ whole genome shotgun (WGS) entry which is preliminary data.</text>
</comment>
<dbReference type="InterPro" id="IPR025110">
    <property type="entry name" value="AMP-bd_C"/>
</dbReference>
<comment type="similarity">
    <text evidence="1">Belongs to the ATP-dependent AMP-binding enzyme family.</text>
</comment>
<accession>A0A9W6PVS0</accession>
<dbReference type="PANTHER" id="PTHR43767:SF11">
    <property type="entry name" value="MEDIUM-CHAIN-FATTY-ACID--COA LIGASE"/>
    <property type="match status" value="1"/>
</dbReference>
<dbReference type="FunFam" id="3.30.300.30:FF:000008">
    <property type="entry name" value="2,3-dihydroxybenzoate-AMP ligase"/>
    <property type="match status" value="1"/>
</dbReference>
<gene>
    <name evidence="5" type="primary">fadD14</name>
    <name evidence="5" type="ORF">Arub01_30140</name>
</gene>
<keyword evidence="2 5" id="KW-0436">Ligase</keyword>
<dbReference type="CDD" id="cd12119">
    <property type="entry name" value="ttLC_FACS_AlkK_like"/>
    <property type="match status" value="1"/>
</dbReference>
<dbReference type="Gene3D" id="3.40.50.12780">
    <property type="entry name" value="N-terminal domain of ligase-like"/>
    <property type="match status" value="1"/>
</dbReference>
<evidence type="ECO:0000256" key="2">
    <source>
        <dbReference type="ARBA" id="ARBA00022598"/>
    </source>
</evidence>
<dbReference type="PANTHER" id="PTHR43767">
    <property type="entry name" value="LONG-CHAIN-FATTY-ACID--COA LIGASE"/>
    <property type="match status" value="1"/>
</dbReference>
<dbReference type="InterPro" id="IPR042099">
    <property type="entry name" value="ANL_N_sf"/>
</dbReference>
<dbReference type="SUPFAM" id="SSF56801">
    <property type="entry name" value="Acetyl-CoA synthetase-like"/>
    <property type="match status" value="1"/>
</dbReference>
<organism evidence="5 6">
    <name type="scientific">Actinomadura rubrobrunea</name>
    <dbReference type="NCBI Taxonomy" id="115335"/>
    <lineage>
        <taxon>Bacteria</taxon>
        <taxon>Bacillati</taxon>
        <taxon>Actinomycetota</taxon>
        <taxon>Actinomycetes</taxon>
        <taxon>Streptosporangiales</taxon>
        <taxon>Thermomonosporaceae</taxon>
        <taxon>Actinomadura</taxon>
    </lineage>
</organism>
<dbReference type="InterPro" id="IPR050237">
    <property type="entry name" value="ATP-dep_AMP-bd_enzyme"/>
</dbReference>
<feature type="domain" description="AMP-dependent synthetase/ligase" evidence="3">
    <location>
        <begin position="28"/>
        <end position="396"/>
    </location>
</feature>
<evidence type="ECO:0000256" key="1">
    <source>
        <dbReference type="ARBA" id="ARBA00006432"/>
    </source>
</evidence>
<dbReference type="AlphaFoldDB" id="A0A9W6PVS0"/>